<dbReference type="EC" id="2.1.1.77" evidence="3"/>
<gene>
    <name evidence="12" type="primary">pcm</name>
    <name evidence="12" type="ORF">RRU01S_14_02640</name>
</gene>
<organism evidence="12 13">
    <name type="scientific">Agrobacterium rubi TR3 = NBRC 13261</name>
    <dbReference type="NCBI Taxonomy" id="1368415"/>
    <lineage>
        <taxon>Bacteria</taxon>
        <taxon>Pseudomonadati</taxon>
        <taxon>Pseudomonadota</taxon>
        <taxon>Alphaproteobacteria</taxon>
        <taxon>Hyphomicrobiales</taxon>
        <taxon>Rhizobiaceae</taxon>
        <taxon>Rhizobium/Agrobacterium group</taxon>
        <taxon>Agrobacterium</taxon>
    </lineage>
</organism>
<dbReference type="PANTHER" id="PTHR11579:SF0">
    <property type="entry name" value="PROTEIN-L-ISOASPARTATE(D-ASPARTATE) O-METHYLTRANSFERASE"/>
    <property type="match status" value="1"/>
</dbReference>
<keyword evidence="6 12" id="KW-0489">Methyltransferase</keyword>
<comment type="similarity">
    <text evidence="2">Belongs to the methyltransferase superfamily. L-isoaspartyl/D-aspartyl protein methyltransferase family.</text>
</comment>
<evidence type="ECO:0000256" key="8">
    <source>
        <dbReference type="ARBA" id="ARBA00022691"/>
    </source>
</evidence>
<evidence type="ECO:0000256" key="2">
    <source>
        <dbReference type="ARBA" id="ARBA00005369"/>
    </source>
</evidence>
<dbReference type="PROSITE" id="PS01279">
    <property type="entry name" value="PCMT"/>
    <property type="match status" value="1"/>
</dbReference>
<dbReference type="GO" id="GO:0005737">
    <property type="term" value="C:cytoplasm"/>
    <property type="evidence" value="ECO:0007669"/>
    <property type="project" value="UniProtKB-SubCell"/>
</dbReference>
<evidence type="ECO:0000313" key="13">
    <source>
        <dbReference type="Proteomes" id="UP000028701"/>
    </source>
</evidence>
<evidence type="ECO:0000256" key="11">
    <source>
        <dbReference type="ARBA" id="ARBA00031350"/>
    </source>
</evidence>
<dbReference type="PANTHER" id="PTHR11579">
    <property type="entry name" value="PROTEIN-L-ISOASPARTATE O-METHYLTRANSFERASE"/>
    <property type="match status" value="1"/>
</dbReference>
<evidence type="ECO:0000256" key="1">
    <source>
        <dbReference type="ARBA" id="ARBA00004496"/>
    </source>
</evidence>
<dbReference type="Proteomes" id="UP000028701">
    <property type="component" value="Unassembled WGS sequence"/>
</dbReference>
<evidence type="ECO:0000256" key="9">
    <source>
        <dbReference type="ARBA" id="ARBA00030757"/>
    </source>
</evidence>
<dbReference type="GO" id="GO:0004719">
    <property type="term" value="F:protein-L-isoaspartate (D-aspartate) O-methyltransferase activity"/>
    <property type="evidence" value="ECO:0007669"/>
    <property type="project" value="UniProtKB-EC"/>
</dbReference>
<evidence type="ECO:0000256" key="6">
    <source>
        <dbReference type="ARBA" id="ARBA00022603"/>
    </source>
</evidence>
<evidence type="ECO:0000256" key="10">
    <source>
        <dbReference type="ARBA" id="ARBA00031323"/>
    </source>
</evidence>
<protein>
    <recommendedName>
        <fullName evidence="4">Protein-L-isoaspartate O-methyltransferase</fullName>
        <ecNumber evidence="3">2.1.1.77</ecNumber>
    </recommendedName>
    <alternativeName>
        <fullName evidence="11">L-isoaspartyl protein carboxyl methyltransferase</fullName>
    </alternativeName>
    <alternativeName>
        <fullName evidence="9">Protein L-isoaspartyl methyltransferase</fullName>
    </alternativeName>
    <alternativeName>
        <fullName evidence="10">Protein-beta-aspartate methyltransferase</fullName>
    </alternativeName>
</protein>
<keyword evidence="7 12" id="KW-0808">Transferase</keyword>
<dbReference type="CDD" id="cd02440">
    <property type="entry name" value="AdoMet_MTases"/>
    <property type="match status" value="1"/>
</dbReference>
<sequence length="217" mass="24223">MKSAMVEKEGFAALVLRLRAEGISDIDLLTAVEQTPRSQFVPAQFAEDAYSSRTIPIDCGAFMESADMAVKLVHRLQVKPGQRVLEIGTGSGFMTAVMGRRSERVVSIDRYKTLVQMAQNRMDDLGIRNVVIRQADGMNGLVGEGTFDRIISTAAFTDMPRFFTEQIVSGGMMIAPIMLEDGRCVMTRLSKTGSRFEREEMFETPYLPIEPHIARYL</sequence>
<comment type="subcellular location">
    <subcellularLocation>
        <location evidence="1">Cytoplasm</location>
    </subcellularLocation>
</comment>
<proteinExistence type="inferred from homology"/>
<dbReference type="Pfam" id="PF01135">
    <property type="entry name" value="PCMT"/>
    <property type="match status" value="1"/>
</dbReference>
<evidence type="ECO:0000256" key="5">
    <source>
        <dbReference type="ARBA" id="ARBA00022490"/>
    </source>
</evidence>
<dbReference type="AlphaFoldDB" id="A0A081CWJ4"/>
<dbReference type="NCBIfam" id="NF001453">
    <property type="entry name" value="PRK00312.1"/>
    <property type="match status" value="1"/>
</dbReference>
<reference evidence="12 13" key="1">
    <citation type="submission" date="2014-08" db="EMBL/GenBank/DDBJ databases">
        <title>Whole genome shotgun sequence of Rhizobium rubi NBRC 13261.</title>
        <authorList>
            <person name="Katano-Makiyama Y."/>
            <person name="Hosoyama A."/>
            <person name="Hashimoto M."/>
            <person name="Hosoyama Y."/>
            <person name="Noguchi M."/>
            <person name="Tsuchikane K."/>
            <person name="Uohara A."/>
            <person name="Ohji S."/>
            <person name="Ichikawa N."/>
            <person name="Kimura A."/>
            <person name="Yamazoe A."/>
            <person name="Fujita N."/>
        </authorList>
    </citation>
    <scope>NUCLEOTIDE SEQUENCE [LARGE SCALE GENOMIC DNA]</scope>
    <source>
        <strain evidence="12 13">NBRC 13261</strain>
    </source>
</reference>
<evidence type="ECO:0000313" key="12">
    <source>
        <dbReference type="EMBL" id="GAK71040.1"/>
    </source>
</evidence>
<dbReference type="GO" id="GO:0032259">
    <property type="term" value="P:methylation"/>
    <property type="evidence" value="ECO:0007669"/>
    <property type="project" value="UniProtKB-KW"/>
</dbReference>
<dbReference type="InterPro" id="IPR000682">
    <property type="entry name" value="PCMT"/>
</dbReference>
<keyword evidence="8" id="KW-0949">S-adenosyl-L-methionine</keyword>
<dbReference type="eggNOG" id="COG2518">
    <property type="taxonomic scope" value="Bacteria"/>
</dbReference>
<evidence type="ECO:0000256" key="7">
    <source>
        <dbReference type="ARBA" id="ARBA00022679"/>
    </source>
</evidence>
<evidence type="ECO:0000256" key="4">
    <source>
        <dbReference type="ARBA" id="ARBA00013346"/>
    </source>
</evidence>
<accession>A0A081CWJ4</accession>
<evidence type="ECO:0000256" key="3">
    <source>
        <dbReference type="ARBA" id="ARBA00011890"/>
    </source>
</evidence>
<dbReference type="RefSeq" id="WP_045230574.1">
    <property type="nucleotide sequence ID" value="NZ_BBJU01000014.1"/>
</dbReference>
<dbReference type="SUPFAM" id="SSF53335">
    <property type="entry name" value="S-adenosyl-L-methionine-dependent methyltransferases"/>
    <property type="match status" value="1"/>
</dbReference>
<comment type="caution">
    <text evidence="12">The sequence shown here is derived from an EMBL/GenBank/DDBJ whole genome shotgun (WGS) entry which is preliminary data.</text>
</comment>
<dbReference type="Gene3D" id="3.40.50.150">
    <property type="entry name" value="Vaccinia Virus protein VP39"/>
    <property type="match status" value="1"/>
</dbReference>
<keyword evidence="5" id="KW-0963">Cytoplasm</keyword>
<dbReference type="EMBL" id="BBJU01000014">
    <property type="protein sequence ID" value="GAK71040.1"/>
    <property type="molecule type" value="Genomic_DNA"/>
</dbReference>
<name>A0A081CWJ4_9HYPH</name>
<dbReference type="InterPro" id="IPR029063">
    <property type="entry name" value="SAM-dependent_MTases_sf"/>
</dbReference>